<evidence type="ECO:0000313" key="2">
    <source>
        <dbReference type="Proteomes" id="UP001302257"/>
    </source>
</evidence>
<reference evidence="1 2" key="1">
    <citation type="submission" date="2023-08" db="EMBL/GenBank/DDBJ databases">
        <title>Rhodoferax potami sp. nov. and Rhodoferax mekongensis sp. nov., isolated from the Mekong River in Thailand.</title>
        <authorList>
            <person name="Kitikhun S."/>
            <person name="Charoenyingcharoen P."/>
            <person name="Siriarchawattana P."/>
            <person name="Likhitrattanapisal S."/>
            <person name="Nilsakha T."/>
            <person name="Chanpet A."/>
            <person name="Rattanawaree P."/>
            <person name="Ingsriswang S."/>
        </authorList>
    </citation>
    <scope>NUCLEOTIDE SEQUENCE [LARGE SCALE GENOMIC DNA]</scope>
    <source>
        <strain evidence="1 2">TBRC 17307</strain>
    </source>
</reference>
<organism evidence="1 2">
    <name type="scientific">Rhodoferax mekongensis</name>
    <dbReference type="NCBI Taxonomy" id="3068341"/>
    <lineage>
        <taxon>Bacteria</taxon>
        <taxon>Pseudomonadati</taxon>
        <taxon>Pseudomonadota</taxon>
        <taxon>Betaproteobacteria</taxon>
        <taxon>Burkholderiales</taxon>
        <taxon>Comamonadaceae</taxon>
        <taxon>Rhodoferax</taxon>
    </lineage>
</organism>
<proteinExistence type="predicted"/>
<dbReference type="Gene3D" id="3.40.50.300">
    <property type="entry name" value="P-loop containing nucleotide triphosphate hydrolases"/>
    <property type="match status" value="1"/>
</dbReference>
<keyword evidence="2" id="KW-1185">Reference proteome</keyword>
<evidence type="ECO:0000313" key="1">
    <source>
        <dbReference type="EMBL" id="WNO04482.1"/>
    </source>
</evidence>
<sequence length="194" mass="20903">MSPVLIYVLGPSGAGKDSVLEWLKAHLPPNAGVHFARRCITRAAHPGAEQHEPMTRETFAAARDAGSFGLCWSANGLDYGVRHAELRGPPGTGWVFVTGSRAYLPQAIALIPGLVVLHVTASPEVLLKRLVARGRESAADIRARLERAPPLERPAGTTVLEIHNNARLQDAGHQLELALGFLPGWPVRAQKSLR</sequence>
<accession>A0ABZ0AYE7</accession>
<dbReference type="Proteomes" id="UP001302257">
    <property type="component" value="Chromosome"/>
</dbReference>
<gene>
    <name evidence="1" type="ORF">RAN89_16515</name>
</gene>
<name>A0ABZ0AYE7_9BURK</name>
<dbReference type="InterPro" id="IPR027417">
    <property type="entry name" value="P-loop_NTPase"/>
</dbReference>
<dbReference type="EMBL" id="CP132507">
    <property type="protein sequence ID" value="WNO04482.1"/>
    <property type="molecule type" value="Genomic_DNA"/>
</dbReference>
<dbReference type="SUPFAM" id="SSF52540">
    <property type="entry name" value="P-loop containing nucleoside triphosphate hydrolases"/>
    <property type="match status" value="1"/>
</dbReference>
<dbReference type="RefSeq" id="WP_313867319.1">
    <property type="nucleotide sequence ID" value="NZ_CP132507.1"/>
</dbReference>
<protein>
    <submittedName>
        <fullName evidence="1">Phosphonate metabolism protein/1,5-bisphosphokinase (PRPP-forming) PhnN</fullName>
    </submittedName>
</protein>